<keyword evidence="4 10" id="KW-0677">Repeat</keyword>
<feature type="domain" description="Protein HIRA-like C-terminal" evidence="12">
    <location>
        <begin position="677"/>
        <end position="876"/>
    </location>
</feature>
<evidence type="ECO:0000256" key="9">
    <source>
        <dbReference type="PROSITE-ProRule" id="PRU00221"/>
    </source>
</evidence>
<keyword evidence="15" id="KW-1185">Reference proteome</keyword>
<dbReference type="CDD" id="cd00200">
    <property type="entry name" value="WD40"/>
    <property type="match status" value="1"/>
</dbReference>
<keyword evidence="6 10" id="KW-0805">Transcription regulation</keyword>
<dbReference type="InterPro" id="IPR015943">
    <property type="entry name" value="WD40/YVTN_repeat-like_dom_sf"/>
</dbReference>
<dbReference type="GO" id="GO:0006338">
    <property type="term" value="P:chromatin remodeling"/>
    <property type="evidence" value="ECO:0007669"/>
    <property type="project" value="InterPro"/>
</dbReference>
<keyword evidence="5 10" id="KW-0156">Chromatin regulator</keyword>
<gene>
    <name evidence="14" type="ORF">C1H46_003317</name>
</gene>
<dbReference type="GO" id="GO:0031491">
    <property type="term" value="F:nucleosome binding"/>
    <property type="evidence" value="ECO:0007669"/>
    <property type="project" value="TreeGrafter"/>
</dbReference>
<dbReference type="PROSITE" id="PS00678">
    <property type="entry name" value="WD_REPEATS_1"/>
    <property type="match status" value="2"/>
</dbReference>
<comment type="caution">
    <text evidence="14">The sequence shown here is derived from an EMBL/GenBank/DDBJ whole genome shotgun (WGS) entry which is preliminary data.</text>
</comment>
<evidence type="ECO:0000256" key="2">
    <source>
        <dbReference type="ARBA" id="ARBA00007306"/>
    </source>
</evidence>
<dbReference type="PANTHER" id="PTHR13831:SF0">
    <property type="entry name" value="PROTEIN HIRA"/>
    <property type="match status" value="1"/>
</dbReference>
<feature type="repeat" description="WD" evidence="9">
    <location>
        <begin position="163"/>
        <end position="204"/>
    </location>
</feature>
<dbReference type="GO" id="GO:0000785">
    <property type="term" value="C:chromatin"/>
    <property type="evidence" value="ECO:0007669"/>
    <property type="project" value="TreeGrafter"/>
</dbReference>
<dbReference type="PROSITE" id="PS50294">
    <property type="entry name" value="WD_REPEATS_REGION"/>
    <property type="match status" value="3"/>
</dbReference>
<dbReference type="SMART" id="SM00320">
    <property type="entry name" value="WD40"/>
    <property type="match status" value="7"/>
</dbReference>
<dbReference type="SUPFAM" id="SSF50978">
    <property type="entry name" value="WD40 repeat-like"/>
    <property type="match status" value="2"/>
</dbReference>
<comment type="similarity">
    <text evidence="2 10">Belongs to the WD repeat HIR1 family.</text>
</comment>
<comment type="function">
    <text evidence="10">Required for replication-independent chromatin assembly and for the periodic repression of histone gene transcription during the cell cycle.</text>
</comment>
<dbReference type="PROSITE" id="PS50082">
    <property type="entry name" value="WD_REPEATS_2"/>
    <property type="match status" value="4"/>
</dbReference>
<dbReference type="InterPro" id="IPR020472">
    <property type="entry name" value="WD40_PAC1"/>
</dbReference>
<dbReference type="FunFam" id="2.130.10.10:FF:000354">
    <property type="entry name" value="Protein HIRA"/>
    <property type="match status" value="1"/>
</dbReference>
<dbReference type="GO" id="GO:0006355">
    <property type="term" value="P:regulation of DNA-templated transcription"/>
    <property type="evidence" value="ECO:0007669"/>
    <property type="project" value="InterPro"/>
</dbReference>
<evidence type="ECO:0000259" key="12">
    <source>
        <dbReference type="Pfam" id="PF07569"/>
    </source>
</evidence>
<proteinExistence type="inferred from homology"/>
<dbReference type="InterPro" id="IPR055410">
    <property type="entry name" value="Beta-prop_CAF1B_HIR1"/>
</dbReference>
<dbReference type="Proteomes" id="UP000315295">
    <property type="component" value="Unassembled WGS sequence"/>
</dbReference>
<evidence type="ECO:0000256" key="5">
    <source>
        <dbReference type="ARBA" id="ARBA00022853"/>
    </source>
</evidence>
<keyword evidence="3 9" id="KW-0853">WD repeat</keyword>
<dbReference type="InterPro" id="IPR019775">
    <property type="entry name" value="WD40_repeat_CS"/>
</dbReference>
<comment type="subcellular location">
    <subcellularLocation>
        <location evidence="1 10">Nucleus</location>
    </subcellularLocation>
</comment>
<dbReference type="InterPro" id="IPR036322">
    <property type="entry name" value="WD40_repeat_dom_sf"/>
</dbReference>
<evidence type="ECO:0000256" key="3">
    <source>
        <dbReference type="ARBA" id="ARBA00022574"/>
    </source>
</evidence>
<evidence type="ECO:0000256" key="4">
    <source>
        <dbReference type="ARBA" id="ARBA00022737"/>
    </source>
</evidence>
<dbReference type="GO" id="GO:0000417">
    <property type="term" value="C:HIR complex"/>
    <property type="evidence" value="ECO:0007669"/>
    <property type="project" value="TreeGrafter"/>
</dbReference>
<keyword evidence="10" id="KW-0678">Repressor</keyword>
<evidence type="ECO:0000256" key="7">
    <source>
        <dbReference type="ARBA" id="ARBA00023163"/>
    </source>
</evidence>
<dbReference type="PANTHER" id="PTHR13831">
    <property type="entry name" value="MEMBER OF THE HIR1 FAMILY OF WD-REPEAT PROTEINS"/>
    <property type="match status" value="1"/>
</dbReference>
<feature type="region of interest" description="Disordered" evidence="11">
    <location>
        <begin position="979"/>
        <end position="1016"/>
    </location>
</feature>
<evidence type="ECO:0000256" key="11">
    <source>
        <dbReference type="SAM" id="MobiDB-lite"/>
    </source>
</evidence>
<evidence type="ECO:0000313" key="14">
    <source>
        <dbReference type="EMBL" id="TQE11057.1"/>
    </source>
</evidence>
<evidence type="ECO:0000259" key="13">
    <source>
        <dbReference type="Pfam" id="PF24105"/>
    </source>
</evidence>
<protein>
    <recommendedName>
        <fullName evidence="10">Protein HIRA</fullName>
    </recommendedName>
</protein>
<dbReference type="GO" id="GO:0005634">
    <property type="term" value="C:nucleus"/>
    <property type="evidence" value="ECO:0007669"/>
    <property type="project" value="UniProtKB-SubCell"/>
</dbReference>
<feature type="domain" description="CAF1B/HIR1 beta-propeller" evidence="13">
    <location>
        <begin position="11"/>
        <end position="372"/>
    </location>
</feature>
<dbReference type="PRINTS" id="PR00320">
    <property type="entry name" value="GPROTEINBRPT"/>
</dbReference>
<sequence length="1061" mass="116091">MISEKPSWIRHEGMQIFSIDVQPGGLRLATGGGDHKVRVWNMKSLGRDLDNEESAQRLLATLRDHFGSVNCVRWAKHGRFLASGSDDQVILIHERKPGSGTTEFGSGEPPDLENWKVSMTLRGHTADVVDLNWSPDDLMLASGSLDNTIHIWNMSNGICTAVLRGHSSLVKGVTWDPIGSFIASQSDDKTVIIWRTSDWSLAHRTDGHWQKSLGSTFFRRLGWSPCGHFITTTHGFQKPRHSAPVLERGEWSATFDFLGHNAPVIVVKFNHSMYRRNISNAQEKAAPIGWTNGASKTGGKEKEPQPYNVIAIGSQDKTITVWTTASPRPLFVAKHFFTQSVVDLSWSPDGYSLFACSLDGSVATFHFDVKELGNRLSDAELDELKRNRYGDVRGRQANLAESPAQLLFEAASAKQAPSKKVVLEVQQNETVGKPSTEATVATITSADSLNKVSIPARISSPVKQREYRRPDGRKRIIPEAVGVHLQQENTSAGVQTQALDFPSERSDKNNDENGLIAADSGIKESSVRGVIGRSTEIKEGHGVTARAMITKSLVIEKVPASTGGDESIAVEQSGNLKASSSAGSSCSTLSIRVFDRKEGEDNVPICLEARPREHAANDIVGLGNTFIMKETEITCARGLQTLWSDRISGKVTVLAGNANFWAVGCEDGCIQVYTTCGRRAMPTMMVGSAAIFIDCDERWKLFLVTRKGSFYVWDLFKQNCLLHDSLASLVASNPNPSAKDAGVIKVISAKLSRSGSPLVVLATRHAFLFDMGLMCWLRVADDCFPGSNFASSWHSGSTPGGELAALQIDVRKYVARKPGWSRVTDDGVQTRAHLEAQLASSLALKSAKDYCQCLLSYIRFLAREADESRLREVCESFLGPPTGMVDDTTLDLNNSAWDPCVLGMRKHKLLREDILPAMASNRKVQRLLNEFMDLISEYEGAETNIEKKIQTSLTAHPPAADEMDSAPSRTNEMDIVPAATEKKKSVPASTDQKESSQLATDTENSAPVAEDKVNSDPPMISQVSVAAQDADWSPFCRSPSSRGKANYGGEHIISCVKDNVW</sequence>
<dbReference type="EMBL" id="VIEB01000033">
    <property type="protein sequence ID" value="TQE11057.1"/>
    <property type="molecule type" value="Genomic_DNA"/>
</dbReference>
<dbReference type="Pfam" id="PF24105">
    <property type="entry name" value="Beta-prop_CAF1B_HIR1"/>
    <property type="match status" value="1"/>
</dbReference>
<keyword evidence="8 10" id="KW-0539">Nucleus</keyword>
<feature type="repeat" description="WD" evidence="9">
    <location>
        <begin position="9"/>
        <end position="44"/>
    </location>
</feature>
<evidence type="ECO:0000313" key="15">
    <source>
        <dbReference type="Proteomes" id="UP000315295"/>
    </source>
</evidence>
<feature type="compositionally biased region" description="Polar residues" evidence="11">
    <location>
        <begin position="987"/>
        <end position="1005"/>
    </location>
</feature>
<dbReference type="Pfam" id="PF07569">
    <property type="entry name" value="Hira"/>
    <property type="match status" value="1"/>
</dbReference>
<dbReference type="InterPro" id="IPR011494">
    <property type="entry name" value="HIRA-like_C"/>
</dbReference>
<evidence type="ECO:0000256" key="8">
    <source>
        <dbReference type="ARBA" id="ARBA00023242"/>
    </source>
</evidence>
<dbReference type="InterPro" id="IPR001680">
    <property type="entry name" value="WD40_rpt"/>
</dbReference>
<evidence type="ECO:0000256" key="1">
    <source>
        <dbReference type="ARBA" id="ARBA00004123"/>
    </source>
</evidence>
<dbReference type="STRING" id="106549.A0A540NJ26"/>
<reference evidence="14 15" key="1">
    <citation type="journal article" date="2019" name="G3 (Bethesda)">
        <title>Sequencing of a Wild Apple (Malus baccata) Genome Unravels the Differences Between Cultivated and Wild Apple Species Regarding Disease Resistance and Cold Tolerance.</title>
        <authorList>
            <person name="Chen X."/>
        </authorList>
    </citation>
    <scope>NUCLEOTIDE SEQUENCE [LARGE SCALE GENOMIC DNA]</scope>
    <source>
        <strain evidence="15">cv. Shandingzi</strain>
        <tissue evidence="14">Leaves</tissue>
    </source>
</reference>
<dbReference type="InterPro" id="IPR031120">
    <property type="entry name" value="HIR1-like"/>
</dbReference>
<name>A0A540NJ26_MALBA</name>
<accession>A0A540NJ26</accession>
<dbReference type="FunFam" id="2.130.10.10:FF:000418">
    <property type="entry name" value="Protein HIRA"/>
    <property type="match status" value="1"/>
</dbReference>
<dbReference type="Gene3D" id="2.130.10.10">
    <property type="entry name" value="YVTN repeat-like/Quinoprotein amine dehydrogenase"/>
    <property type="match status" value="2"/>
</dbReference>
<organism evidence="14 15">
    <name type="scientific">Malus baccata</name>
    <name type="common">Siberian crab apple</name>
    <name type="synonym">Pyrus baccata</name>
    <dbReference type="NCBI Taxonomy" id="106549"/>
    <lineage>
        <taxon>Eukaryota</taxon>
        <taxon>Viridiplantae</taxon>
        <taxon>Streptophyta</taxon>
        <taxon>Embryophyta</taxon>
        <taxon>Tracheophyta</taxon>
        <taxon>Spermatophyta</taxon>
        <taxon>Magnoliopsida</taxon>
        <taxon>eudicotyledons</taxon>
        <taxon>Gunneridae</taxon>
        <taxon>Pentapetalae</taxon>
        <taxon>rosids</taxon>
        <taxon>fabids</taxon>
        <taxon>Rosales</taxon>
        <taxon>Rosaceae</taxon>
        <taxon>Amygdaloideae</taxon>
        <taxon>Maleae</taxon>
        <taxon>Malus</taxon>
    </lineage>
</organism>
<feature type="repeat" description="WD" evidence="9">
    <location>
        <begin position="121"/>
        <end position="162"/>
    </location>
</feature>
<keyword evidence="7 10" id="KW-0804">Transcription</keyword>
<evidence type="ECO:0000256" key="10">
    <source>
        <dbReference type="RuleBase" id="RU364014"/>
    </source>
</evidence>
<dbReference type="AlphaFoldDB" id="A0A540NJ26"/>
<feature type="repeat" description="WD" evidence="9">
    <location>
        <begin position="62"/>
        <end position="92"/>
    </location>
</feature>
<dbReference type="GO" id="GO:0006351">
    <property type="term" value="P:DNA-templated transcription"/>
    <property type="evidence" value="ECO:0007669"/>
    <property type="project" value="InterPro"/>
</dbReference>
<evidence type="ECO:0000256" key="6">
    <source>
        <dbReference type="ARBA" id="ARBA00023015"/>
    </source>
</evidence>